<feature type="region of interest" description="Disordered" evidence="4">
    <location>
        <begin position="277"/>
        <end position="305"/>
    </location>
</feature>
<feature type="compositionally biased region" description="Polar residues" evidence="4">
    <location>
        <begin position="12"/>
        <end position="31"/>
    </location>
</feature>
<dbReference type="AlphaFoldDB" id="A0A0B7N6Y4"/>
<feature type="region of interest" description="Disordered" evidence="4">
    <location>
        <begin position="595"/>
        <end position="732"/>
    </location>
</feature>
<evidence type="ECO:0000256" key="2">
    <source>
        <dbReference type="ARBA" id="ARBA00022553"/>
    </source>
</evidence>
<keyword evidence="2" id="KW-0597">Phosphoprotein</keyword>
<evidence type="ECO:0000256" key="4">
    <source>
        <dbReference type="SAM" id="MobiDB-lite"/>
    </source>
</evidence>
<evidence type="ECO:0000256" key="3">
    <source>
        <dbReference type="ARBA" id="ARBA00023242"/>
    </source>
</evidence>
<sequence length="949" mass="107444">MPRPQKKAVSKPSRQTKPSKRNGFSDSVSKSLSRDVFEAEEETGYRKGNDLDDVENLEYDAGEIAEEDDSEIDSDEAFDESDEERFGEYKFNGSTKFSDKKRLKKQQKPTGEIDLNEDSENEDGSEEEFESDTGEDYVDLDQMLAGGNSDEEGNIQLAVEDDDDDDEEFRGFDNIEDSEESDQDMDMNDDKVADLLSSLDSKKRKRTDEDGNATKRQLKERNEAYQESEFNLGTRDQDDSSKKLSLADLMGTMDDEASFGALKSGLESLAGKGKNLTRRALDAPLPKRVQDRMDRQAAAKTATEEISKWQATIKMNREAEHLSFPMQDTSMTPKENRTSAAMASKFKAETTLEKQIQDALAQAGMKDEELEEFEALKLNKLSVEQMEEKRKEFRMMRELMFRHEIKNKRLKKIKSKSYRKLQRKEKDRLALQIKDMAEIDHDIEDSEKMDAAMNRAEERMTLKHKNTSKWAKRALARGTQDEGTRDAIMEQLRRGEELRRRIDGDNSDDEDSDEQLEDDEAYVESQLKKLNDEISQDTQPTKGLLGMKFMQEAANRQLEATKQDAEAFAKEWLAADSDDDQVEKKEEHFTVVANNPGRMAFGAKAKQVKNSSRSKNNKSNIDEDDDKEESKESASRIIVNGAGQIKKVSHSAAHNTRTSAPIEVKNKSPLADLDAEDDASNPWLQADVSRLSKKTSKKNNAISGQTESRAEHTISKMKKSKRDSQHVNDASEDVELDLAKVMSIKSSAHTVAETTKKNTFTVKAKLAKGDSDSDLDKNEEDDSDNDQVDQNMVHKDKVSFSQRELVARAFANDDVVTEFETEKMAEIEEDGDKIEDLTLPGWGTWAGAGVKKNKKMKKILKVTKGVDAAKRKDAKLAHVIINEKLNKKAEKYRATSVPFPFKTMEQYERSISTPMGSEWNTRQTFTKLTKPRVITKLGKVIDPLKAPFA</sequence>
<accession>A0A0B7N6Y4</accession>
<comment type="subcellular location">
    <subcellularLocation>
        <location evidence="1">Nucleus</location>
        <location evidence="1">Nucleolus</location>
    </subcellularLocation>
</comment>
<gene>
    <name evidence="5" type="primary">PARPA_08296.1 scaffold 32756</name>
</gene>
<evidence type="ECO:0000313" key="5">
    <source>
        <dbReference type="EMBL" id="CEP14133.1"/>
    </source>
</evidence>
<dbReference type="Proteomes" id="UP000054107">
    <property type="component" value="Unassembled WGS sequence"/>
</dbReference>
<dbReference type="STRING" id="35722.A0A0B7N6Y4"/>
<feature type="compositionally biased region" description="Basic and acidic residues" evidence="4">
    <location>
        <begin position="479"/>
        <end position="504"/>
    </location>
</feature>
<feature type="compositionally biased region" description="Polar residues" evidence="4">
    <location>
        <begin position="326"/>
        <end position="341"/>
    </location>
</feature>
<keyword evidence="6" id="KW-1185">Reference proteome</keyword>
<dbReference type="Pfam" id="PF04615">
    <property type="entry name" value="Utp14"/>
    <property type="match status" value="1"/>
</dbReference>
<protein>
    <submittedName>
        <fullName evidence="5">Uncharacterized protein</fullName>
    </submittedName>
</protein>
<feature type="region of interest" description="Disordered" evidence="4">
    <location>
        <begin position="1"/>
        <end position="241"/>
    </location>
</feature>
<dbReference type="PANTHER" id="PTHR14150">
    <property type="entry name" value="U3 SMALL NUCLEOLAR RNA-ASSOCIATED PROTEIN 14"/>
    <property type="match status" value="1"/>
</dbReference>
<feature type="compositionally biased region" description="Acidic residues" evidence="4">
    <location>
        <begin position="505"/>
        <end position="520"/>
    </location>
</feature>
<dbReference type="GO" id="GO:0006364">
    <property type="term" value="P:rRNA processing"/>
    <property type="evidence" value="ECO:0007669"/>
    <property type="project" value="InterPro"/>
</dbReference>
<feature type="compositionally biased region" description="Polar residues" evidence="4">
    <location>
        <begin position="747"/>
        <end position="761"/>
    </location>
</feature>
<dbReference type="PANTHER" id="PTHR14150:SF12">
    <property type="entry name" value="U3 SMALL NUCLEOLAR RNA-ASSOCIATED PROTEIN 14 HOMOLOG A"/>
    <property type="match status" value="1"/>
</dbReference>
<dbReference type="OrthoDB" id="277439at2759"/>
<feature type="compositionally biased region" description="Basic and acidic residues" evidence="4">
    <location>
        <begin position="767"/>
        <end position="776"/>
    </location>
</feature>
<dbReference type="GO" id="GO:0032040">
    <property type="term" value="C:small-subunit processome"/>
    <property type="evidence" value="ECO:0007669"/>
    <property type="project" value="InterPro"/>
</dbReference>
<feature type="compositionally biased region" description="Acidic residues" evidence="4">
    <location>
        <begin position="149"/>
        <end position="187"/>
    </location>
</feature>
<feature type="compositionally biased region" description="Acidic residues" evidence="4">
    <location>
        <begin position="114"/>
        <end position="139"/>
    </location>
</feature>
<reference evidence="5 6" key="1">
    <citation type="submission" date="2014-09" db="EMBL/GenBank/DDBJ databases">
        <authorList>
            <person name="Ellenberger Sabrina"/>
        </authorList>
    </citation>
    <scope>NUCLEOTIDE SEQUENCE [LARGE SCALE GENOMIC DNA]</scope>
    <source>
        <strain evidence="5 6">CBS 412.66</strain>
    </source>
</reference>
<proteinExistence type="predicted"/>
<feature type="compositionally biased region" description="Basic and acidic residues" evidence="4">
    <location>
        <begin position="288"/>
        <end position="305"/>
    </location>
</feature>
<feature type="region of interest" description="Disordered" evidence="4">
    <location>
        <begin position="747"/>
        <end position="790"/>
    </location>
</feature>
<evidence type="ECO:0000313" key="6">
    <source>
        <dbReference type="Proteomes" id="UP000054107"/>
    </source>
</evidence>
<dbReference type="EMBL" id="LN731032">
    <property type="protein sequence ID" value="CEP14133.1"/>
    <property type="molecule type" value="Genomic_DNA"/>
</dbReference>
<feature type="compositionally biased region" description="Acidic residues" evidence="4">
    <location>
        <begin position="777"/>
        <end position="787"/>
    </location>
</feature>
<evidence type="ECO:0000256" key="1">
    <source>
        <dbReference type="ARBA" id="ARBA00004604"/>
    </source>
</evidence>
<organism evidence="5 6">
    <name type="scientific">Parasitella parasitica</name>
    <dbReference type="NCBI Taxonomy" id="35722"/>
    <lineage>
        <taxon>Eukaryota</taxon>
        <taxon>Fungi</taxon>
        <taxon>Fungi incertae sedis</taxon>
        <taxon>Mucoromycota</taxon>
        <taxon>Mucoromycotina</taxon>
        <taxon>Mucoromycetes</taxon>
        <taxon>Mucorales</taxon>
        <taxon>Mucorineae</taxon>
        <taxon>Mucoraceae</taxon>
        <taxon>Parasitella</taxon>
    </lineage>
</organism>
<feature type="region of interest" description="Disordered" evidence="4">
    <location>
        <begin position="458"/>
        <end position="520"/>
    </location>
</feature>
<keyword evidence="3" id="KW-0539">Nucleus</keyword>
<feature type="compositionally biased region" description="Basic and acidic residues" evidence="4">
    <location>
        <begin position="32"/>
        <end position="50"/>
    </location>
</feature>
<dbReference type="InterPro" id="IPR006709">
    <property type="entry name" value="SSU_processome_Utp14"/>
</dbReference>
<feature type="compositionally biased region" description="Polar residues" evidence="4">
    <location>
        <begin position="698"/>
        <end position="707"/>
    </location>
</feature>
<name>A0A0B7N6Y4_9FUNG</name>
<feature type="compositionally biased region" description="Basic residues" evidence="4">
    <location>
        <begin position="462"/>
        <end position="475"/>
    </location>
</feature>
<feature type="compositionally biased region" description="Basic and acidic residues" evidence="4">
    <location>
        <begin position="206"/>
        <end position="224"/>
    </location>
</feature>
<feature type="region of interest" description="Disordered" evidence="4">
    <location>
        <begin position="323"/>
        <end position="342"/>
    </location>
</feature>
<feature type="compositionally biased region" description="Acidic residues" evidence="4">
    <location>
        <begin position="51"/>
        <end position="85"/>
    </location>
</feature>
<feature type="compositionally biased region" description="Low complexity" evidence="4">
    <location>
        <begin position="609"/>
        <end position="619"/>
    </location>
</feature>